<dbReference type="KEGG" id="spar:SPRG_11510"/>
<evidence type="ECO:0000313" key="2">
    <source>
        <dbReference type="Proteomes" id="UP000030745"/>
    </source>
</evidence>
<keyword evidence="2" id="KW-1185">Reference proteome</keyword>
<dbReference type="AlphaFoldDB" id="A0A067C9C2"/>
<dbReference type="VEuPathDB" id="FungiDB:SPRG_11510"/>
<gene>
    <name evidence="1" type="ORF">SPRG_11510</name>
</gene>
<evidence type="ECO:0000313" key="1">
    <source>
        <dbReference type="EMBL" id="KDO23417.1"/>
    </source>
</evidence>
<proteinExistence type="predicted"/>
<dbReference type="GeneID" id="24133542"/>
<dbReference type="RefSeq" id="XP_012205905.1">
    <property type="nucleotide sequence ID" value="XM_012350515.1"/>
</dbReference>
<protein>
    <submittedName>
        <fullName evidence="1">Uncharacterized protein</fullName>
    </submittedName>
</protein>
<reference evidence="1 2" key="1">
    <citation type="journal article" date="2013" name="PLoS Genet.">
        <title>Distinctive expansion of potential virulence genes in the genome of the oomycete fish pathogen Saprolegnia parasitica.</title>
        <authorList>
            <person name="Jiang R.H."/>
            <person name="de Bruijn I."/>
            <person name="Haas B.J."/>
            <person name="Belmonte R."/>
            <person name="Lobach L."/>
            <person name="Christie J."/>
            <person name="van den Ackerveken G."/>
            <person name="Bottin A."/>
            <person name="Bulone V."/>
            <person name="Diaz-Moreno S.M."/>
            <person name="Dumas B."/>
            <person name="Fan L."/>
            <person name="Gaulin E."/>
            <person name="Govers F."/>
            <person name="Grenville-Briggs L.J."/>
            <person name="Horner N.R."/>
            <person name="Levin J.Z."/>
            <person name="Mammella M."/>
            <person name="Meijer H.J."/>
            <person name="Morris P."/>
            <person name="Nusbaum C."/>
            <person name="Oome S."/>
            <person name="Phillips A.J."/>
            <person name="van Rooyen D."/>
            <person name="Rzeszutek E."/>
            <person name="Saraiva M."/>
            <person name="Secombes C.J."/>
            <person name="Seidl M.F."/>
            <person name="Snel B."/>
            <person name="Stassen J.H."/>
            <person name="Sykes S."/>
            <person name="Tripathy S."/>
            <person name="van den Berg H."/>
            <person name="Vega-Arreguin J.C."/>
            <person name="Wawra S."/>
            <person name="Young S.K."/>
            <person name="Zeng Q."/>
            <person name="Dieguez-Uribeondo J."/>
            <person name="Russ C."/>
            <person name="Tyler B.M."/>
            <person name="van West P."/>
        </authorList>
    </citation>
    <scope>NUCLEOTIDE SEQUENCE [LARGE SCALE GENOMIC DNA]</scope>
    <source>
        <strain evidence="1 2">CBS 223.65</strain>
    </source>
</reference>
<accession>A0A067C9C2</accession>
<organism evidence="1 2">
    <name type="scientific">Saprolegnia parasitica (strain CBS 223.65)</name>
    <dbReference type="NCBI Taxonomy" id="695850"/>
    <lineage>
        <taxon>Eukaryota</taxon>
        <taxon>Sar</taxon>
        <taxon>Stramenopiles</taxon>
        <taxon>Oomycota</taxon>
        <taxon>Saprolegniomycetes</taxon>
        <taxon>Saprolegniales</taxon>
        <taxon>Saprolegniaceae</taxon>
        <taxon>Saprolegnia</taxon>
    </lineage>
</organism>
<dbReference type="Proteomes" id="UP000030745">
    <property type="component" value="Unassembled WGS sequence"/>
</dbReference>
<sequence length="67" mass="7840">MRRLAASACVRRRQSFSVDWIQIIKAPTITKMTKTNTVHPRFTMLFVPLSRPYAIRYNCMTHETIAI</sequence>
<dbReference type="EMBL" id="KK583254">
    <property type="protein sequence ID" value="KDO23417.1"/>
    <property type="molecule type" value="Genomic_DNA"/>
</dbReference>
<name>A0A067C9C2_SAPPC</name>